<dbReference type="InterPro" id="IPR023395">
    <property type="entry name" value="MCP_dom_sf"/>
</dbReference>
<evidence type="ECO:0000256" key="9">
    <source>
        <dbReference type="RuleBase" id="RU000488"/>
    </source>
</evidence>
<keyword evidence="12" id="KW-1185">Reference proteome</keyword>
<sequence length="175" mass="19200">MTGGGEGVIEDASSRVRLIDSSSYCVDRTSHDVRIAPAVLRQATYGTIKFGIYYSLKQMLVNNPNEERLGINVFCAVTAGVVASSMANPTDVLKVRLQSGRAEFKEKSLPQAFLSIYNQEGIQGLWRMFRKRMSGMNQGSFGTWQRIPKPRSQTTYPARVPSPGGTVGPLAEEPP</sequence>
<evidence type="ECO:0000256" key="5">
    <source>
        <dbReference type="ARBA" id="ARBA00022737"/>
    </source>
</evidence>
<dbReference type="PROSITE" id="PS50920">
    <property type="entry name" value="SOLCAR"/>
    <property type="match status" value="1"/>
</dbReference>
<evidence type="ECO:0000256" key="2">
    <source>
        <dbReference type="ARBA" id="ARBA00006375"/>
    </source>
</evidence>
<feature type="region of interest" description="Disordered" evidence="10">
    <location>
        <begin position="140"/>
        <end position="175"/>
    </location>
</feature>
<dbReference type="GO" id="GO:0016020">
    <property type="term" value="C:membrane"/>
    <property type="evidence" value="ECO:0007669"/>
    <property type="project" value="UniProtKB-SubCell"/>
</dbReference>
<comment type="caution">
    <text evidence="11">The sequence shown here is derived from an EMBL/GenBank/DDBJ whole genome shotgun (WGS) entry which is preliminary data.</text>
</comment>
<dbReference type="SUPFAM" id="SSF103506">
    <property type="entry name" value="Mitochondrial carrier"/>
    <property type="match status" value="1"/>
</dbReference>
<evidence type="ECO:0000256" key="10">
    <source>
        <dbReference type="SAM" id="MobiDB-lite"/>
    </source>
</evidence>
<keyword evidence="4 8" id="KW-0812">Transmembrane</keyword>
<keyword evidence="6" id="KW-1133">Transmembrane helix</keyword>
<dbReference type="AlphaFoldDB" id="A0A8J5N094"/>
<keyword evidence="3 9" id="KW-0813">Transport</keyword>
<evidence type="ECO:0000313" key="12">
    <source>
        <dbReference type="Proteomes" id="UP000747542"/>
    </source>
</evidence>
<evidence type="ECO:0000256" key="7">
    <source>
        <dbReference type="ARBA" id="ARBA00023136"/>
    </source>
</evidence>
<reference evidence="11" key="1">
    <citation type="journal article" date="2021" name="Sci. Adv.">
        <title>The American lobster genome reveals insights on longevity, neural, and immune adaptations.</title>
        <authorList>
            <person name="Polinski J.M."/>
            <person name="Zimin A.V."/>
            <person name="Clark K.F."/>
            <person name="Kohn A.B."/>
            <person name="Sadowski N."/>
            <person name="Timp W."/>
            <person name="Ptitsyn A."/>
            <person name="Khanna P."/>
            <person name="Romanova D.Y."/>
            <person name="Williams P."/>
            <person name="Greenwood S.J."/>
            <person name="Moroz L.L."/>
            <person name="Walt D.R."/>
            <person name="Bodnar A.G."/>
        </authorList>
    </citation>
    <scope>NUCLEOTIDE SEQUENCE</scope>
    <source>
        <strain evidence="11">GMGI-L3</strain>
    </source>
</reference>
<feature type="repeat" description="Solcar" evidence="8">
    <location>
        <begin position="67"/>
        <end position="153"/>
    </location>
</feature>
<evidence type="ECO:0000256" key="4">
    <source>
        <dbReference type="ARBA" id="ARBA00022692"/>
    </source>
</evidence>
<evidence type="ECO:0000256" key="6">
    <source>
        <dbReference type="ARBA" id="ARBA00022989"/>
    </source>
</evidence>
<comment type="similarity">
    <text evidence="2 9">Belongs to the mitochondrial carrier (TC 2.A.29) family.</text>
</comment>
<organism evidence="11 12">
    <name type="scientific">Homarus americanus</name>
    <name type="common">American lobster</name>
    <dbReference type="NCBI Taxonomy" id="6706"/>
    <lineage>
        <taxon>Eukaryota</taxon>
        <taxon>Metazoa</taxon>
        <taxon>Ecdysozoa</taxon>
        <taxon>Arthropoda</taxon>
        <taxon>Crustacea</taxon>
        <taxon>Multicrustacea</taxon>
        <taxon>Malacostraca</taxon>
        <taxon>Eumalacostraca</taxon>
        <taxon>Eucarida</taxon>
        <taxon>Decapoda</taxon>
        <taxon>Pleocyemata</taxon>
        <taxon>Astacidea</taxon>
        <taxon>Nephropoidea</taxon>
        <taxon>Nephropidae</taxon>
        <taxon>Homarus</taxon>
    </lineage>
</organism>
<dbReference type="Gene3D" id="1.50.40.10">
    <property type="entry name" value="Mitochondrial carrier domain"/>
    <property type="match status" value="1"/>
</dbReference>
<dbReference type="Pfam" id="PF00153">
    <property type="entry name" value="Mito_carr"/>
    <property type="match status" value="1"/>
</dbReference>
<name>A0A8J5N094_HOMAM</name>
<evidence type="ECO:0000256" key="8">
    <source>
        <dbReference type="PROSITE-ProRule" id="PRU00282"/>
    </source>
</evidence>
<dbReference type="InterPro" id="IPR050391">
    <property type="entry name" value="Mito_Metabolite_Transporter"/>
</dbReference>
<accession>A0A8J5N094</accession>
<dbReference type="InterPro" id="IPR018108">
    <property type="entry name" value="MCP_transmembrane"/>
</dbReference>
<dbReference type="EMBL" id="JAHLQT010015640">
    <property type="protein sequence ID" value="KAG7169732.1"/>
    <property type="molecule type" value="Genomic_DNA"/>
</dbReference>
<gene>
    <name evidence="11" type="primary">Slc25a30-L</name>
    <name evidence="11" type="ORF">Hamer_G013365</name>
</gene>
<proteinExistence type="inferred from homology"/>
<dbReference type="PANTHER" id="PTHR45618">
    <property type="entry name" value="MITOCHONDRIAL DICARBOXYLATE CARRIER-RELATED"/>
    <property type="match status" value="1"/>
</dbReference>
<dbReference type="Proteomes" id="UP000747542">
    <property type="component" value="Unassembled WGS sequence"/>
</dbReference>
<protein>
    <submittedName>
        <fullName evidence="11">Kidney mitochondrial carrier protein 1-like</fullName>
    </submittedName>
</protein>
<keyword evidence="5" id="KW-0677">Repeat</keyword>
<evidence type="ECO:0000256" key="3">
    <source>
        <dbReference type="ARBA" id="ARBA00022448"/>
    </source>
</evidence>
<comment type="subcellular location">
    <subcellularLocation>
        <location evidence="1">Membrane</location>
        <topology evidence="1">Multi-pass membrane protein</topology>
    </subcellularLocation>
</comment>
<evidence type="ECO:0000313" key="11">
    <source>
        <dbReference type="EMBL" id="KAG7169732.1"/>
    </source>
</evidence>
<keyword evidence="7 8" id="KW-0472">Membrane</keyword>
<evidence type="ECO:0000256" key="1">
    <source>
        <dbReference type="ARBA" id="ARBA00004141"/>
    </source>
</evidence>